<dbReference type="InterPro" id="IPR019239">
    <property type="entry name" value="VapB_antitoxin"/>
</dbReference>
<feature type="compositionally biased region" description="Acidic residues" evidence="1">
    <location>
        <begin position="45"/>
        <end position="58"/>
    </location>
</feature>
<evidence type="ECO:0000313" key="3">
    <source>
        <dbReference type="Proteomes" id="UP000451860"/>
    </source>
</evidence>
<reference evidence="2 3" key="1">
    <citation type="submission" date="2019-10" db="EMBL/GenBank/DDBJ databases">
        <title>Georgenia wutianyii sp. nov. and Georgenia yuyongxinii sp. nov. isolated from plateau pika (Ochotona curzoniae) in the Qinghai-Tibet plateau of China.</title>
        <authorList>
            <person name="Tian Z."/>
        </authorList>
    </citation>
    <scope>NUCLEOTIDE SEQUENCE [LARGE SCALE GENOMIC DNA]</scope>
    <source>
        <strain evidence="2 3">DSM 21501</strain>
    </source>
</reference>
<feature type="region of interest" description="Disordered" evidence="1">
    <location>
        <begin position="36"/>
        <end position="58"/>
    </location>
</feature>
<comment type="caution">
    <text evidence="2">The sequence shown here is derived from an EMBL/GenBank/DDBJ whole genome shotgun (WGS) entry which is preliminary data.</text>
</comment>
<dbReference type="Pfam" id="PF09957">
    <property type="entry name" value="VapB_antitoxin"/>
    <property type="match status" value="1"/>
</dbReference>
<organism evidence="2 3">
    <name type="scientific">Georgenia thermotolerans</name>
    <dbReference type="NCBI Taxonomy" id="527326"/>
    <lineage>
        <taxon>Bacteria</taxon>
        <taxon>Bacillati</taxon>
        <taxon>Actinomycetota</taxon>
        <taxon>Actinomycetes</taxon>
        <taxon>Micrococcales</taxon>
        <taxon>Bogoriellaceae</taxon>
        <taxon>Georgenia</taxon>
    </lineage>
</organism>
<keyword evidence="3" id="KW-1185">Reference proteome</keyword>
<dbReference type="Proteomes" id="UP000451860">
    <property type="component" value="Unassembled WGS sequence"/>
</dbReference>
<gene>
    <name evidence="2" type="ORF">GB883_06310</name>
</gene>
<evidence type="ECO:0000313" key="2">
    <source>
        <dbReference type="EMBL" id="KAE8764994.1"/>
    </source>
</evidence>
<name>A0A7J5US61_9MICO</name>
<accession>A0A7J5US61</accession>
<proteinExistence type="predicted"/>
<evidence type="ECO:0000256" key="1">
    <source>
        <dbReference type="SAM" id="MobiDB-lite"/>
    </source>
</evidence>
<dbReference type="RefSeq" id="WP_152200921.1">
    <property type="nucleotide sequence ID" value="NZ_VUKF01000005.1"/>
</dbReference>
<dbReference type="AlphaFoldDB" id="A0A7J5US61"/>
<sequence length="58" mass="6256">MRITVTLDGELLKEASVLTGITEASVLLRAALEALVERETPEPENPPEGEDLPEPEGE</sequence>
<dbReference type="EMBL" id="WHJE01000018">
    <property type="protein sequence ID" value="KAE8764994.1"/>
    <property type="molecule type" value="Genomic_DNA"/>
</dbReference>
<protein>
    <recommendedName>
        <fullName evidence="4">Type II toxin-antitoxin system VapB family antitoxin</fullName>
    </recommendedName>
</protein>
<evidence type="ECO:0008006" key="4">
    <source>
        <dbReference type="Google" id="ProtNLM"/>
    </source>
</evidence>